<protein>
    <submittedName>
        <fullName evidence="2">Uncharacterized protein</fullName>
    </submittedName>
</protein>
<evidence type="ECO:0000313" key="3">
    <source>
        <dbReference type="Proteomes" id="UP001626550"/>
    </source>
</evidence>
<evidence type="ECO:0000313" key="2">
    <source>
        <dbReference type="EMBL" id="KAL3310251.1"/>
    </source>
</evidence>
<evidence type="ECO:0000256" key="1">
    <source>
        <dbReference type="SAM" id="MobiDB-lite"/>
    </source>
</evidence>
<gene>
    <name evidence="2" type="ORF">Ciccas_011188</name>
</gene>
<accession>A0ABD2PWQ4</accession>
<keyword evidence="3" id="KW-1185">Reference proteome</keyword>
<dbReference type="Proteomes" id="UP001626550">
    <property type="component" value="Unassembled WGS sequence"/>
</dbReference>
<feature type="region of interest" description="Disordered" evidence="1">
    <location>
        <begin position="157"/>
        <end position="189"/>
    </location>
</feature>
<dbReference type="AlphaFoldDB" id="A0ABD2PWQ4"/>
<sequence>MAMWKDAIIPDYLDDVESEQDLNRPSVICQCFRFELIRYPSKKRFWEDAESGEEPFDESDSSMGTDKVAAQMRYILFNNDEKTKNIRKAQKDLMIFTENIEEDGLREIKLEDKYSKRETTVLKFCDSLTKEDRVDSLIFKYALVSNNVSKMGLVNIPADTETEGPSSSRTDTDGKNDLSPISFSLIHDN</sequence>
<comment type="caution">
    <text evidence="2">The sequence shown here is derived from an EMBL/GenBank/DDBJ whole genome shotgun (WGS) entry which is preliminary data.</text>
</comment>
<reference evidence="2 3" key="1">
    <citation type="submission" date="2024-11" db="EMBL/GenBank/DDBJ databases">
        <title>Adaptive evolution of stress response genes in parasites aligns with host niche diversity.</title>
        <authorList>
            <person name="Hahn C."/>
            <person name="Resl P."/>
        </authorList>
    </citation>
    <scope>NUCLEOTIDE SEQUENCE [LARGE SCALE GENOMIC DNA]</scope>
    <source>
        <strain evidence="2">EGGRZ-B1_66</strain>
        <tissue evidence="2">Body</tissue>
    </source>
</reference>
<name>A0ABD2PWQ4_9PLAT</name>
<organism evidence="2 3">
    <name type="scientific">Cichlidogyrus casuarinus</name>
    <dbReference type="NCBI Taxonomy" id="1844966"/>
    <lineage>
        <taxon>Eukaryota</taxon>
        <taxon>Metazoa</taxon>
        <taxon>Spiralia</taxon>
        <taxon>Lophotrochozoa</taxon>
        <taxon>Platyhelminthes</taxon>
        <taxon>Monogenea</taxon>
        <taxon>Monopisthocotylea</taxon>
        <taxon>Dactylogyridea</taxon>
        <taxon>Ancyrocephalidae</taxon>
        <taxon>Cichlidogyrus</taxon>
    </lineage>
</organism>
<proteinExistence type="predicted"/>
<dbReference type="EMBL" id="JBJKFK010003113">
    <property type="protein sequence ID" value="KAL3310251.1"/>
    <property type="molecule type" value="Genomic_DNA"/>
</dbReference>